<dbReference type="AlphaFoldDB" id="A0A133MBY4"/>
<dbReference type="Proteomes" id="UP000070646">
    <property type="component" value="Unassembled WGS sequence"/>
</dbReference>
<evidence type="ECO:0000313" key="2">
    <source>
        <dbReference type="Proteomes" id="UP000070646"/>
    </source>
</evidence>
<evidence type="ECO:0000313" key="1">
    <source>
        <dbReference type="EMBL" id="KXA01553.1"/>
    </source>
</evidence>
<dbReference type="EMBL" id="LRPU01000266">
    <property type="protein sequence ID" value="KXA01553.1"/>
    <property type="molecule type" value="Genomic_DNA"/>
</dbReference>
<name>A0A133MBY4_CLOPF</name>
<sequence length="83" mass="10065">MFNRKENFMKDYVIHKSFGKVGFENGDLVRVDLLDGFKIKNIPELKNFNFYYEIKGHVDSAFREGKKVERKVRYVRLFNKKKR</sequence>
<comment type="caution">
    <text evidence="1">The sequence shown here is derived from an EMBL/GenBank/DDBJ whole genome shotgun (WGS) entry which is preliminary data.</text>
</comment>
<reference evidence="1 2" key="1">
    <citation type="submission" date="2016-01" db="EMBL/GenBank/DDBJ databases">
        <authorList>
            <person name="Oliw E.H."/>
        </authorList>
    </citation>
    <scope>NUCLEOTIDE SEQUENCE [LARGE SCALE GENOMIC DNA]</scope>
    <source>
        <strain evidence="1 2">MJR7757A</strain>
    </source>
</reference>
<gene>
    <name evidence="1" type="ORF">HMPREF3222_03407</name>
</gene>
<organism evidence="1 2">
    <name type="scientific">Clostridium perfringens</name>
    <dbReference type="NCBI Taxonomy" id="1502"/>
    <lineage>
        <taxon>Bacteria</taxon>
        <taxon>Bacillati</taxon>
        <taxon>Bacillota</taxon>
        <taxon>Clostridia</taxon>
        <taxon>Eubacteriales</taxon>
        <taxon>Clostridiaceae</taxon>
        <taxon>Clostridium</taxon>
    </lineage>
</organism>
<accession>A0A133MBY4</accession>
<proteinExistence type="predicted"/>
<protein>
    <submittedName>
        <fullName evidence="1">Uncharacterized protein</fullName>
    </submittedName>
</protein>
<dbReference type="PATRIC" id="fig|1502.174.peg.3445"/>